<dbReference type="AlphaFoldDB" id="A0A4Y2UKN8"/>
<organism evidence="1 2">
    <name type="scientific">Araneus ventricosus</name>
    <name type="common">Orbweaver spider</name>
    <name type="synonym">Epeira ventricosa</name>
    <dbReference type="NCBI Taxonomy" id="182803"/>
    <lineage>
        <taxon>Eukaryota</taxon>
        <taxon>Metazoa</taxon>
        <taxon>Ecdysozoa</taxon>
        <taxon>Arthropoda</taxon>
        <taxon>Chelicerata</taxon>
        <taxon>Arachnida</taxon>
        <taxon>Araneae</taxon>
        <taxon>Araneomorphae</taxon>
        <taxon>Entelegynae</taxon>
        <taxon>Araneoidea</taxon>
        <taxon>Araneidae</taxon>
        <taxon>Araneus</taxon>
    </lineage>
</organism>
<protein>
    <submittedName>
        <fullName evidence="1">Uncharacterized protein</fullName>
    </submittedName>
</protein>
<dbReference type="EMBL" id="BGPR01037745">
    <property type="protein sequence ID" value="GBO13428.1"/>
    <property type="molecule type" value="Genomic_DNA"/>
</dbReference>
<name>A0A4Y2UKN8_ARAVE</name>
<dbReference type="Proteomes" id="UP000499080">
    <property type="component" value="Unassembled WGS sequence"/>
</dbReference>
<gene>
    <name evidence="1" type="ORF">AVEN_9896_1</name>
</gene>
<evidence type="ECO:0000313" key="1">
    <source>
        <dbReference type="EMBL" id="GBO13428.1"/>
    </source>
</evidence>
<sequence>MFIQTWKAFILELEPVSNVFYLTWRNIFRTMSAKLTDEYAEQFYQTQGKQMRKDLEYKGRWLSDDLSFNNPPIFSLGDGLKMTIKGQDQRNTRAGS</sequence>
<reference evidence="1 2" key="1">
    <citation type="journal article" date="2019" name="Sci. Rep.">
        <title>Orb-weaving spider Araneus ventricosus genome elucidates the spidroin gene catalogue.</title>
        <authorList>
            <person name="Kono N."/>
            <person name="Nakamura H."/>
            <person name="Ohtoshi R."/>
            <person name="Moran D.A.P."/>
            <person name="Shinohara A."/>
            <person name="Yoshida Y."/>
            <person name="Fujiwara M."/>
            <person name="Mori M."/>
            <person name="Tomita M."/>
            <person name="Arakawa K."/>
        </authorList>
    </citation>
    <scope>NUCLEOTIDE SEQUENCE [LARGE SCALE GENOMIC DNA]</scope>
</reference>
<evidence type="ECO:0000313" key="2">
    <source>
        <dbReference type="Proteomes" id="UP000499080"/>
    </source>
</evidence>
<comment type="caution">
    <text evidence="1">The sequence shown here is derived from an EMBL/GenBank/DDBJ whole genome shotgun (WGS) entry which is preliminary data.</text>
</comment>
<keyword evidence="2" id="KW-1185">Reference proteome</keyword>
<accession>A0A4Y2UKN8</accession>
<proteinExistence type="predicted"/>